<dbReference type="RefSeq" id="WP_256120569.1">
    <property type="nucleotide sequence ID" value="NZ_WHSB02000016.1"/>
</dbReference>
<organism evidence="1 2">
    <name type="scientific">Shinella lacus</name>
    <dbReference type="NCBI Taxonomy" id="2654216"/>
    <lineage>
        <taxon>Bacteria</taxon>
        <taxon>Pseudomonadati</taxon>
        <taxon>Pseudomonadota</taxon>
        <taxon>Alphaproteobacteria</taxon>
        <taxon>Hyphomicrobiales</taxon>
        <taxon>Rhizobiaceae</taxon>
        <taxon>Shinella</taxon>
    </lineage>
</organism>
<dbReference type="EMBL" id="WHSB02000016">
    <property type="protein sequence ID" value="MCQ4633955.1"/>
    <property type="molecule type" value="Genomic_DNA"/>
</dbReference>
<sequence>MAEGLVFTFYTYADARIPREERWKPTGLRDIFFDNYDDVKSTVLAMRDDIAADPDMEWETTNIEKVETVPICQSSVLALLNDGPGAFVANYEIIETIA</sequence>
<keyword evidence="2" id="KW-1185">Reference proteome</keyword>
<dbReference type="Proteomes" id="UP000996601">
    <property type="component" value="Unassembled WGS sequence"/>
</dbReference>
<reference evidence="1" key="1">
    <citation type="submission" date="2021-07" db="EMBL/GenBank/DDBJ databases">
        <title>Shinella sp. nov., a novel member of the genus Shinella from water.</title>
        <authorList>
            <person name="Deng Y."/>
        </authorList>
    </citation>
    <scope>NUCLEOTIDE SEQUENCE</scope>
    <source>
        <strain evidence="1">CPCC 100929</strain>
    </source>
</reference>
<accession>A0ABT1RFJ6</accession>
<evidence type="ECO:0000313" key="1">
    <source>
        <dbReference type="EMBL" id="MCQ4633955.1"/>
    </source>
</evidence>
<protein>
    <submittedName>
        <fullName evidence="1">Uncharacterized protein</fullName>
    </submittedName>
</protein>
<proteinExistence type="predicted"/>
<gene>
    <name evidence="1" type="ORF">GB927_028245</name>
</gene>
<evidence type="ECO:0000313" key="2">
    <source>
        <dbReference type="Proteomes" id="UP000996601"/>
    </source>
</evidence>
<name>A0ABT1RFJ6_9HYPH</name>
<comment type="caution">
    <text evidence="1">The sequence shown here is derived from an EMBL/GenBank/DDBJ whole genome shotgun (WGS) entry which is preliminary data.</text>
</comment>